<dbReference type="EMBL" id="JAVFWL010000005">
    <property type="protein sequence ID" value="KAK6754654.1"/>
    <property type="molecule type" value="Genomic_DNA"/>
</dbReference>
<accession>A0ABR1DW35</accession>
<protein>
    <submittedName>
        <fullName evidence="1">Uncharacterized protein</fullName>
    </submittedName>
</protein>
<evidence type="ECO:0000313" key="2">
    <source>
        <dbReference type="Proteomes" id="UP001303046"/>
    </source>
</evidence>
<evidence type="ECO:0000313" key="1">
    <source>
        <dbReference type="EMBL" id="KAK6754654.1"/>
    </source>
</evidence>
<organism evidence="1 2">
    <name type="scientific">Necator americanus</name>
    <name type="common">Human hookworm</name>
    <dbReference type="NCBI Taxonomy" id="51031"/>
    <lineage>
        <taxon>Eukaryota</taxon>
        <taxon>Metazoa</taxon>
        <taxon>Ecdysozoa</taxon>
        <taxon>Nematoda</taxon>
        <taxon>Chromadorea</taxon>
        <taxon>Rhabditida</taxon>
        <taxon>Rhabditina</taxon>
        <taxon>Rhabditomorpha</taxon>
        <taxon>Strongyloidea</taxon>
        <taxon>Ancylostomatidae</taxon>
        <taxon>Bunostominae</taxon>
        <taxon>Necator</taxon>
    </lineage>
</organism>
<proteinExistence type="predicted"/>
<comment type="caution">
    <text evidence="1">The sequence shown here is derived from an EMBL/GenBank/DDBJ whole genome shotgun (WGS) entry which is preliminary data.</text>
</comment>
<reference evidence="1 2" key="1">
    <citation type="submission" date="2023-08" db="EMBL/GenBank/DDBJ databases">
        <title>A Necator americanus chromosomal reference genome.</title>
        <authorList>
            <person name="Ilik V."/>
            <person name="Petrzelkova K.J."/>
            <person name="Pardy F."/>
            <person name="Fuh T."/>
            <person name="Niatou-Singa F.S."/>
            <person name="Gouil Q."/>
            <person name="Baker L."/>
            <person name="Ritchie M.E."/>
            <person name="Jex A.R."/>
            <person name="Gazzola D."/>
            <person name="Li H."/>
            <person name="Toshio Fujiwara R."/>
            <person name="Zhan B."/>
            <person name="Aroian R.V."/>
            <person name="Pafco B."/>
            <person name="Schwarz E.M."/>
        </authorList>
    </citation>
    <scope>NUCLEOTIDE SEQUENCE [LARGE SCALE GENOMIC DNA]</scope>
    <source>
        <strain evidence="1 2">Aroian</strain>
        <tissue evidence="1">Whole animal</tissue>
    </source>
</reference>
<name>A0ABR1DW35_NECAM</name>
<sequence>MPRLAGSKYFIHEAEESLQYVERKFTGGRKSRRTREDGGKTVTSCDSSSYHGRFAISLFVSEFHHILYACK</sequence>
<keyword evidence="2" id="KW-1185">Reference proteome</keyword>
<gene>
    <name evidence="1" type="primary">Necator_chrV.g18355</name>
    <name evidence="1" type="ORF">RB195_013564</name>
</gene>
<dbReference type="Proteomes" id="UP001303046">
    <property type="component" value="Unassembled WGS sequence"/>
</dbReference>